<evidence type="ECO:0000313" key="6">
    <source>
        <dbReference type="EMBL" id="MBH8575605.1"/>
    </source>
</evidence>
<keyword evidence="4 5" id="KW-0472">Membrane</keyword>
<name>A0A8J7I653_9NOST</name>
<keyword evidence="7" id="KW-1185">Reference proteome</keyword>
<dbReference type="AlphaFoldDB" id="A0A8J7I653"/>
<accession>A0A8J7I653</accession>
<dbReference type="GO" id="GO:0016020">
    <property type="term" value="C:membrane"/>
    <property type="evidence" value="ECO:0007669"/>
    <property type="project" value="UniProtKB-SubCell"/>
</dbReference>
<dbReference type="SUPFAM" id="SSF161084">
    <property type="entry name" value="MAPEG domain-like"/>
    <property type="match status" value="1"/>
</dbReference>
<feature type="transmembrane region" description="Helical" evidence="5">
    <location>
        <begin position="65"/>
        <end position="82"/>
    </location>
</feature>
<dbReference type="InterPro" id="IPR023352">
    <property type="entry name" value="MAPEG-like_dom_sf"/>
</dbReference>
<dbReference type="InterPro" id="IPR001129">
    <property type="entry name" value="Membr-assoc_MAPEG"/>
</dbReference>
<evidence type="ECO:0000256" key="4">
    <source>
        <dbReference type="ARBA" id="ARBA00023136"/>
    </source>
</evidence>
<comment type="subcellular location">
    <subcellularLocation>
        <location evidence="1">Membrane</location>
    </subcellularLocation>
</comment>
<evidence type="ECO:0000256" key="3">
    <source>
        <dbReference type="ARBA" id="ARBA00022989"/>
    </source>
</evidence>
<gene>
    <name evidence="6" type="ORF">I8752_21865</name>
</gene>
<feature type="transmembrane region" description="Helical" evidence="5">
    <location>
        <begin position="119"/>
        <end position="141"/>
    </location>
</feature>
<dbReference type="Proteomes" id="UP000662314">
    <property type="component" value="Unassembled WGS sequence"/>
</dbReference>
<evidence type="ECO:0000313" key="7">
    <source>
        <dbReference type="Proteomes" id="UP000662314"/>
    </source>
</evidence>
<evidence type="ECO:0000256" key="5">
    <source>
        <dbReference type="SAM" id="Phobius"/>
    </source>
</evidence>
<feature type="transmembrane region" description="Helical" evidence="5">
    <location>
        <begin position="6"/>
        <end position="26"/>
    </location>
</feature>
<comment type="caution">
    <text evidence="6">The sequence shown here is derived from an EMBL/GenBank/DDBJ whole genome shotgun (WGS) entry which is preliminary data.</text>
</comment>
<dbReference type="EMBL" id="JAECZA010000165">
    <property type="protein sequence ID" value="MBH8575605.1"/>
    <property type="molecule type" value="Genomic_DNA"/>
</dbReference>
<dbReference type="RefSeq" id="WP_214434379.1">
    <property type="nucleotide sequence ID" value="NZ_CAWPUQ010000074.1"/>
</dbReference>
<evidence type="ECO:0000256" key="1">
    <source>
        <dbReference type="ARBA" id="ARBA00004370"/>
    </source>
</evidence>
<reference evidence="6 7" key="1">
    <citation type="journal article" date="2021" name="Int. J. Syst. Evol. Microbiol.">
        <title>Amazonocrinis nigriterrae gen. nov., sp. nov., Atlanticothrix silvestris gen. nov., sp. nov. and Dendronalium phyllosphericum gen. nov., sp. nov., nostocacean cyanobacteria from Brazilian environments.</title>
        <authorList>
            <person name="Alvarenga D.O."/>
            <person name="Andreote A.P.D."/>
            <person name="Branco L.H.Z."/>
            <person name="Delbaje E."/>
            <person name="Cruz R.B."/>
            <person name="Varani A.M."/>
            <person name="Fiore M.F."/>
        </authorList>
    </citation>
    <scope>NUCLEOTIDE SEQUENCE [LARGE SCALE GENOMIC DNA]</scope>
    <source>
        <strain evidence="6 7">CENA369</strain>
    </source>
</reference>
<evidence type="ECO:0000256" key="2">
    <source>
        <dbReference type="ARBA" id="ARBA00022692"/>
    </source>
</evidence>
<protein>
    <submittedName>
        <fullName evidence="6">MAPEG family protein</fullName>
    </submittedName>
</protein>
<dbReference type="Gene3D" id="1.20.120.550">
    <property type="entry name" value="Membrane associated eicosanoid/glutathione metabolism-like domain"/>
    <property type="match status" value="1"/>
</dbReference>
<organism evidence="6 7">
    <name type="scientific">Dendronalium phyllosphericum CENA369</name>
    <dbReference type="NCBI Taxonomy" id="1725256"/>
    <lineage>
        <taxon>Bacteria</taxon>
        <taxon>Bacillati</taxon>
        <taxon>Cyanobacteriota</taxon>
        <taxon>Cyanophyceae</taxon>
        <taxon>Nostocales</taxon>
        <taxon>Nostocaceae</taxon>
        <taxon>Dendronalium</taxon>
        <taxon>Dendronalium phyllosphericum</taxon>
    </lineage>
</organism>
<keyword evidence="2 5" id="KW-0812">Transmembrane</keyword>
<sequence>MRQDAIFSPFFASVFLTFLVWVYMYIRRIHFITSRKLKPQDLAVPDTLAQISPPSVSNPSDNLKNLFEIPVLFYVLVLYLFVTKQVDTVYVNAAWVFVGFRVLHSAVHCTFNLIMLRFYLYLFATLAVWLIAFRAAFIHFAT</sequence>
<keyword evidence="3 5" id="KW-1133">Transmembrane helix</keyword>
<proteinExistence type="predicted"/>
<dbReference type="Pfam" id="PF01124">
    <property type="entry name" value="MAPEG"/>
    <property type="match status" value="1"/>
</dbReference>